<dbReference type="InterPro" id="IPR036097">
    <property type="entry name" value="HisK_dim/P_sf"/>
</dbReference>
<dbReference type="SUPFAM" id="SSF47384">
    <property type="entry name" value="Homodimeric domain of signal transducing histidine kinase"/>
    <property type="match status" value="1"/>
</dbReference>
<dbReference type="CDD" id="cd00082">
    <property type="entry name" value="HisKA"/>
    <property type="match status" value="1"/>
</dbReference>
<dbReference type="EC" id="2.7.13.3" evidence="2"/>
<evidence type="ECO:0000313" key="8">
    <source>
        <dbReference type="EMBL" id="NJR80404.1"/>
    </source>
</evidence>
<keyword evidence="6" id="KW-0812">Transmembrane</keyword>
<name>A0ABX1CR67_9SPHN</name>
<dbReference type="GO" id="GO:0016301">
    <property type="term" value="F:kinase activity"/>
    <property type="evidence" value="ECO:0007669"/>
    <property type="project" value="UniProtKB-KW"/>
</dbReference>
<keyword evidence="9" id="KW-1185">Reference proteome</keyword>
<proteinExistence type="predicted"/>
<dbReference type="Pfam" id="PF05227">
    <property type="entry name" value="CHASE3"/>
    <property type="match status" value="1"/>
</dbReference>
<dbReference type="PANTHER" id="PTHR42878:SF15">
    <property type="entry name" value="BACTERIOPHYTOCHROME"/>
    <property type="match status" value="1"/>
</dbReference>
<dbReference type="SUPFAM" id="SSF55874">
    <property type="entry name" value="ATPase domain of HSP90 chaperone/DNA topoisomerase II/histidine kinase"/>
    <property type="match status" value="1"/>
</dbReference>
<keyword evidence="6" id="KW-1133">Transmembrane helix</keyword>
<comment type="catalytic activity">
    <reaction evidence="1">
        <text>ATP + protein L-histidine = ADP + protein N-phospho-L-histidine.</text>
        <dbReference type="EC" id="2.7.13.3"/>
    </reaction>
</comment>
<protein>
    <recommendedName>
        <fullName evidence="2">histidine kinase</fullName>
        <ecNumber evidence="2">2.7.13.3</ecNumber>
    </recommendedName>
</protein>
<evidence type="ECO:0000256" key="4">
    <source>
        <dbReference type="ARBA" id="ARBA00022679"/>
    </source>
</evidence>
<dbReference type="Pfam" id="PF00512">
    <property type="entry name" value="HisKA"/>
    <property type="match status" value="1"/>
</dbReference>
<gene>
    <name evidence="8" type="ORF">HBH26_17630</name>
</gene>
<dbReference type="CDD" id="cd19410">
    <property type="entry name" value="HK9-like_sensor"/>
    <property type="match status" value="1"/>
</dbReference>
<dbReference type="InterPro" id="IPR036890">
    <property type="entry name" value="HATPase_C_sf"/>
</dbReference>
<evidence type="ECO:0000256" key="5">
    <source>
        <dbReference type="ARBA" id="ARBA00022777"/>
    </source>
</evidence>
<dbReference type="InterPro" id="IPR004358">
    <property type="entry name" value="Sig_transdc_His_kin-like_C"/>
</dbReference>
<dbReference type="InterPro" id="IPR003594">
    <property type="entry name" value="HATPase_dom"/>
</dbReference>
<organism evidence="8 9">
    <name type="scientific">Sphingomonas corticis</name>
    <dbReference type="NCBI Taxonomy" id="2722791"/>
    <lineage>
        <taxon>Bacteria</taxon>
        <taxon>Pseudomonadati</taxon>
        <taxon>Pseudomonadota</taxon>
        <taxon>Alphaproteobacteria</taxon>
        <taxon>Sphingomonadales</taxon>
        <taxon>Sphingomonadaceae</taxon>
        <taxon>Sphingomonas</taxon>
    </lineage>
</organism>
<dbReference type="Proteomes" id="UP000732399">
    <property type="component" value="Unassembled WGS sequence"/>
</dbReference>
<evidence type="ECO:0000313" key="9">
    <source>
        <dbReference type="Proteomes" id="UP000732399"/>
    </source>
</evidence>
<evidence type="ECO:0000256" key="2">
    <source>
        <dbReference type="ARBA" id="ARBA00012438"/>
    </source>
</evidence>
<keyword evidence="6" id="KW-0472">Membrane</keyword>
<dbReference type="Gene3D" id="3.30.565.10">
    <property type="entry name" value="Histidine kinase-like ATPase, C-terminal domain"/>
    <property type="match status" value="1"/>
</dbReference>
<evidence type="ECO:0000256" key="3">
    <source>
        <dbReference type="ARBA" id="ARBA00022553"/>
    </source>
</evidence>
<dbReference type="PROSITE" id="PS50109">
    <property type="entry name" value="HIS_KIN"/>
    <property type="match status" value="1"/>
</dbReference>
<dbReference type="EMBL" id="JAAVJH010000017">
    <property type="protein sequence ID" value="NJR80404.1"/>
    <property type="molecule type" value="Genomic_DNA"/>
</dbReference>
<dbReference type="PANTHER" id="PTHR42878">
    <property type="entry name" value="TWO-COMPONENT HISTIDINE KINASE"/>
    <property type="match status" value="1"/>
</dbReference>
<reference evidence="8 9" key="1">
    <citation type="submission" date="2020-03" db="EMBL/GenBank/DDBJ databases">
        <authorList>
            <person name="Wang L."/>
            <person name="He N."/>
            <person name="Li Y."/>
            <person name="Fang Y."/>
            <person name="Zhang F."/>
        </authorList>
    </citation>
    <scope>NUCLEOTIDE SEQUENCE [LARGE SCALE GENOMIC DNA]</scope>
    <source>
        <strain evidence="8 9">36D10-4-7</strain>
    </source>
</reference>
<dbReference type="SMART" id="SM00388">
    <property type="entry name" value="HisKA"/>
    <property type="match status" value="1"/>
</dbReference>
<dbReference type="Pfam" id="PF02518">
    <property type="entry name" value="HATPase_c"/>
    <property type="match status" value="1"/>
</dbReference>
<dbReference type="PRINTS" id="PR00344">
    <property type="entry name" value="BCTRLSENSOR"/>
</dbReference>
<comment type="caution">
    <text evidence="8">The sequence shown here is derived from an EMBL/GenBank/DDBJ whole genome shotgun (WGS) entry which is preliminary data.</text>
</comment>
<dbReference type="InterPro" id="IPR005467">
    <property type="entry name" value="His_kinase_dom"/>
</dbReference>
<dbReference type="Gene3D" id="1.10.287.130">
    <property type="match status" value="1"/>
</dbReference>
<sequence length="504" mass="55312">MAVTAPPLLAVRDSPLGRRLATFMLLGFLALIGAGIAAAWVVAENQRHARWVAHTYQVENVILDTRRLLEQGETARRGFLLVPEEAGFLRSYREASEALSPKLRGLTRLTRDNPVQQRANAVLGAQVADLAVRRQRTFDLLQAGDAAAAREAFRTDSAAGRMRAIRATFDAMLKEERRLLAMRDADLERSEKLFYAILLVAGLLLLGVALTSLATILSYTRDLAHSRDQLSQLNESLEGIVDERTANLTRANDEIQRFAYIVSHDLRSPLVNVMGFTAELEASADTLRALVDRADAAGSDVVTEDDRLAAREDLPEAIGFIRSSTQKMDRLINAILQLSRQGRRVLAPEPIDLAALVAQIGETLAHRLDETESTLEVAGELPVIVTDRFSIDQVLSNLVDNAVKYLRRGVPGRIVVRGYRAGARAVIEVADNGRGIDARDHQRVFDLFRRSGTQDVAGEGIGLATVRALVFRLGGTIDVTSTLGQGTTFRLNLPLTLDLQESKE</sequence>
<evidence type="ECO:0000256" key="6">
    <source>
        <dbReference type="SAM" id="Phobius"/>
    </source>
</evidence>
<feature type="transmembrane region" description="Helical" evidence="6">
    <location>
        <begin position="20"/>
        <end position="43"/>
    </location>
</feature>
<feature type="transmembrane region" description="Helical" evidence="6">
    <location>
        <begin position="193"/>
        <end position="219"/>
    </location>
</feature>
<dbReference type="RefSeq" id="WP_168135959.1">
    <property type="nucleotide sequence ID" value="NZ_JAAVJH010000017.1"/>
</dbReference>
<evidence type="ECO:0000256" key="1">
    <source>
        <dbReference type="ARBA" id="ARBA00000085"/>
    </source>
</evidence>
<feature type="domain" description="Histidine kinase" evidence="7">
    <location>
        <begin position="261"/>
        <end position="497"/>
    </location>
</feature>
<dbReference type="InterPro" id="IPR007891">
    <property type="entry name" value="CHASE3"/>
</dbReference>
<keyword evidence="4" id="KW-0808">Transferase</keyword>
<dbReference type="InterPro" id="IPR050351">
    <property type="entry name" value="BphY/WalK/GraS-like"/>
</dbReference>
<dbReference type="SMART" id="SM00387">
    <property type="entry name" value="HATPase_c"/>
    <property type="match status" value="1"/>
</dbReference>
<dbReference type="InterPro" id="IPR003661">
    <property type="entry name" value="HisK_dim/P_dom"/>
</dbReference>
<keyword evidence="5 8" id="KW-0418">Kinase</keyword>
<evidence type="ECO:0000259" key="7">
    <source>
        <dbReference type="PROSITE" id="PS50109"/>
    </source>
</evidence>
<keyword evidence="3" id="KW-0597">Phosphoprotein</keyword>
<accession>A0ABX1CR67</accession>